<organism evidence="1 2">
    <name type="scientific">Mariniplasma anaerobium</name>
    <dbReference type="NCBI Taxonomy" id="2735436"/>
    <lineage>
        <taxon>Bacteria</taxon>
        <taxon>Bacillati</taxon>
        <taxon>Mycoplasmatota</taxon>
        <taxon>Mollicutes</taxon>
        <taxon>Acholeplasmatales</taxon>
        <taxon>Acholeplasmataceae</taxon>
        <taxon>Mariniplasma</taxon>
    </lineage>
</organism>
<name>A0A7U9TL35_9MOLU</name>
<proteinExistence type="predicted"/>
<dbReference type="AlphaFoldDB" id="A0A7U9TL35"/>
<dbReference type="KEGG" id="manr:MPAN_003740"/>
<dbReference type="RefSeq" id="WP_176240029.1">
    <property type="nucleotide sequence ID" value="NZ_AP024412.1"/>
</dbReference>
<dbReference type="EMBL" id="AP024412">
    <property type="protein sequence ID" value="BCR35481.1"/>
    <property type="molecule type" value="Genomic_DNA"/>
</dbReference>
<dbReference type="InterPro" id="IPR036263">
    <property type="entry name" value="Chorismate_II_sf"/>
</dbReference>
<dbReference type="SUPFAM" id="SSF48600">
    <property type="entry name" value="Chorismate mutase II"/>
    <property type="match status" value="1"/>
</dbReference>
<dbReference type="InterPro" id="IPR002701">
    <property type="entry name" value="CM_II_prokaryot"/>
</dbReference>
<dbReference type="GO" id="GO:0046417">
    <property type="term" value="P:chorismate metabolic process"/>
    <property type="evidence" value="ECO:0007669"/>
    <property type="project" value="InterPro"/>
</dbReference>
<dbReference type="Pfam" id="PF01817">
    <property type="entry name" value="CM_2"/>
    <property type="match status" value="1"/>
</dbReference>
<dbReference type="PROSITE" id="PS51168">
    <property type="entry name" value="CHORISMATE_MUT_2"/>
    <property type="match status" value="1"/>
</dbReference>
<keyword evidence="2" id="KW-1185">Reference proteome</keyword>
<reference evidence="1" key="1">
    <citation type="submission" date="2021-01" db="EMBL/GenBank/DDBJ databases">
        <title>Draft genome sequence of Acholeplasmataceae bacterium strain Mahy22.</title>
        <authorList>
            <person name="Watanabe M."/>
            <person name="Kojima H."/>
            <person name="Fukui M."/>
        </authorList>
    </citation>
    <scope>NUCLEOTIDE SEQUENCE</scope>
    <source>
        <strain evidence="1">Mahy22</strain>
    </source>
</reference>
<evidence type="ECO:0000313" key="2">
    <source>
        <dbReference type="Proteomes" id="UP000620133"/>
    </source>
</evidence>
<evidence type="ECO:0000313" key="1">
    <source>
        <dbReference type="EMBL" id="BCR35481.1"/>
    </source>
</evidence>
<dbReference type="Proteomes" id="UP000620133">
    <property type="component" value="Chromosome"/>
</dbReference>
<protein>
    <submittedName>
        <fullName evidence="1">Uncharacterized protein</fullName>
    </submittedName>
</protein>
<dbReference type="Gene3D" id="1.20.59.10">
    <property type="entry name" value="Chorismate mutase"/>
    <property type="match status" value="1"/>
</dbReference>
<accession>A0A7U9TL35</accession>
<sequence>MKLIELRTQISKIDEDMMNLFLKRMEVSRLIGLYKKEHHLPVFDERREIELIEKQKALLNNKEMWPFYKSFLKEVMQVSKEYQKK</sequence>
<gene>
    <name evidence="1" type="ORF">MPAN_003740</name>
</gene>
<dbReference type="InterPro" id="IPR036979">
    <property type="entry name" value="CM_dom_sf"/>
</dbReference>
<dbReference type="GO" id="GO:0004106">
    <property type="term" value="F:chorismate mutase activity"/>
    <property type="evidence" value="ECO:0007669"/>
    <property type="project" value="InterPro"/>
</dbReference>
<dbReference type="SMART" id="SM00830">
    <property type="entry name" value="CM_2"/>
    <property type="match status" value="1"/>
</dbReference>